<keyword evidence="2" id="KW-1185">Reference proteome</keyword>
<comment type="caution">
    <text evidence="1">The sequence shown here is derived from an EMBL/GenBank/DDBJ whole genome shotgun (WGS) entry which is preliminary data.</text>
</comment>
<dbReference type="InterPro" id="IPR043899">
    <property type="entry name" value="DUF5789"/>
</dbReference>
<dbReference type="EMBL" id="JBHSHT010000001">
    <property type="protein sequence ID" value="MFC4824253.1"/>
    <property type="molecule type" value="Genomic_DNA"/>
</dbReference>
<accession>A0ABD5Q0T4</accession>
<organism evidence="1 2">
    <name type="scientific">Halorussus aquaticus</name>
    <dbReference type="NCBI Taxonomy" id="2953748"/>
    <lineage>
        <taxon>Archaea</taxon>
        <taxon>Methanobacteriati</taxon>
        <taxon>Methanobacteriota</taxon>
        <taxon>Stenosarchaea group</taxon>
        <taxon>Halobacteria</taxon>
        <taxon>Halobacteriales</taxon>
        <taxon>Haladaptataceae</taxon>
        <taxon>Halorussus</taxon>
    </lineage>
</organism>
<dbReference type="Proteomes" id="UP001595945">
    <property type="component" value="Unassembled WGS sequence"/>
</dbReference>
<proteinExistence type="predicted"/>
<dbReference type="RefSeq" id="WP_254269986.1">
    <property type="nucleotide sequence ID" value="NZ_CP100400.1"/>
</dbReference>
<gene>
    <name evidence="1" type="ORF">ACFO9K_08255</name>
</gene>
<protein>
    <recommendedName>
        <fullName evidence="3">DUF2795 domain-containing protein</fullName>
    </recommendedName>
</protein>
<evidence type="ECO:0008006" key="3">
    <source>
        <dbReference type="Google" id="ProtNLM"/>
    </source>
</evidence>
<dbReference type="Pfam" id="PF19102">
    <property type="entry name" value="DUF5789"/>
    <property type="match status" value="1"/>
</dbReference>
<evidence type="ECO:0000313" key="1">
    <source>
        <dbReference type="EMBL" id="MFC4824253.1"/>
    </source>
</evidence>
<dbReference type="GeneID" id="73045064"/>
<evidence type="ECO:0000313" key="2">
    <source>
        <dbReference type="Proteomes" id="UP001595945"/>
    </source>
</evidence>
<name>A0ABD5Q0T4_9EURY</name>
<reference evidence="1 2" key="1">
    <citation type="journal article" date="2019" name="Int. J. Syst. Evol. Microbiol.">
        <title>The Global Catalogue of Microorganisms (GCM) 10K type strain sequencing project: providing services to taxonomists for standard genome sequencing and annotation.</title>
        <authorList>
            <consortium name="The Broad Institute Genomics Platform"/>
            <consortium name="The Broad Institute Genome Sequencing Center for Infectious Disease"/>
            <person name="Wu L."/>
            <person name="Ma J."/>
        </authorList>
    </citation>
    <scope>NUCLEOTIDE SEQUENCE [LARGE SCALE GENOMIC DNA]</scope>
    <source>
        <strain evidence="1 2">XZYJ18</strain>
    </source>
</reference>
<dbReference type="AlphaFoldDB" id="A0ABD5Q0T4"/>
<sequence>MTRQVKLSRIETALSELSYPVSRDEAASQFEDVTLTHANGELNLGDLVADTSAEEYESVEDLSTEIENVLPRDAVGEPYQSEGEG</sequence>